<sequence length="273" mass="30286">MSSMRPSLQSTATRDTSRTTSRLYMRLTTTTAGAARPTSLASRFPKGHSMFSASATSSTLVSSTASPSVVLPCPSTWTRNNSTSTASSSPSRSMRSVAGTAATPLIWMRHPHRSGPCHLLTRIRLRHDPCQSAPCQCTPRDHPCTCEPICIGCTHPQIGSRTGHACACRSHRGCCRSFLRTCTHTPELRAEAKVALEYLFEYKCLDVYLPLLEDSSPQTSLHIAQCIGSAVRNDAHRTSIIQWLSPNERHRDIRRRRGWEKHDVVMQSDNKRI</sequence>
<keyword evidence="3" id="KW-1185">Reference proteome</keyword>
<feature type="region of interest" description="Disordered" evidence="1">
    <location>
        <begin position="1"/>
        <end position="22"/>
    </location>
</feature>
<evidence type="ECO:0000313" key="3">
    <source>
        <dbReference type="Proteomes" id="UP000053989"/>
    </source>
</evidence>
<dbReference type="AlphaFoldDB" id="A0A0C2ZSY9"/>
<dbReference type="HOGENOM" id="CLU_1019992_0_0_1"/>
<dbReference type="EMBL" id="KN822130">
    <property type="protein sequence ID" value="KIM55672.1"/>
    <property type="molecule type" value="Genomic_DNA"/>
</dbReference>
<dbReference type="OrthoDB" id="5559898at2759"/>
<dbReference type="InParanoid" id="A0A0C2ZSY9"/>
<reference evidence="3" key="2">
    <citation type="submission" date="2015-01" db="EMBL/GenBank/DDBJ databases">
        <title>Evolutionary Origins and Diversification of the Mycorrhizal Mutualists.</title>
        <authorList>
            <consortium name="DOE Joint Genome Institute"/>
            <consortium name="Mycorrhizal Genomics Consortium"/>
            <person name="Kohler A."/>
            <person name="Kuo A."/>
            <person name="Nagy L.G."/>
            <person name="Floudas D."/>
            <person name="Copeland A."/>
            <person name="Barry K.W."/>
            <person name="Cichocki N."/>
            <person name="Veneault-Fourrey C."/>
            <person name="LaButti K."/>
            <person name="Lindquist E.A."/>
            <person name="Lipzen A."/>
            <person name="Lundell T."/>
            <person name="Morin E."/>
            <person name="Murat C."/>
            <person name="Riley R."/>
            <person name="Ohm R."/>
            <person name="Sun H."/>
            <person name="Tunlid A."/>
            <person name="Henrissat B."/>
            <person name="Grigoriev I.V."/>
            <person name="Hibbett D.S."/>
            <person name="Martin F."/>
        </authorList>
    </citation>
    <scope>NUCLEOTIDE SEQUENCE [LARGE SCALE GENOMIC DNA]</scope>
    <source>
        <strain evidence="3">Foug A</strain>
    </source>
</reference>
<accession>A0A0C2ZSY9</accession>
<evidence type="ECO:0000256" key="1">
    <source>
        <dbReference type="SAM" id="MobiDB-lite"/>
    </source>
</evidence>
<protein>
    <submittedName>
        <fullName evidence="2">Uncharacterized protein</fullName>
    </submittedName>
</protein>
<reference evidence="2 3" key="1">
    <citation type="submission" date="2014-04" db="EMBL/GenBank/DDBJ databases">
        <authorList>
            <consortium name="DOE Joint Genome Institute"/>
            <person name="Kuo A."/>
            <person name="Kohler A."/>
            <person name="Nagy L.G."/>
            <person name="Floudas D."/>
            <person name="Copeland A."/>
            <person name="Barry K.W."/>
            <person name="Cichocki N."/>
            <person name="Veneault-Fourrey C."/>
            <person name="LaButti K."/>
            <person name="Lindquist E.A."/>
            <person name="Lipzen A."/>
            <person name="Lundell T."/>
            <person name="Morin E."/>
            <person name="Murat C."/>
            <person name="Sun H."/>
            <person name="Tunlid A."/>
            <person name="Henrissat B."/>
            <person name="Grigoriev I.V."/>
            <person name="Hibbett D.S."/>
            <person name="Martin F."/>
            <person name="Nordberg H.P."/>
            <person name="Cantor M.N."/>
            <person name="Hua S.X."/>
        </authorList>
    </citation>
    <scope>NUCLEOTIDE SEQUENCE [LARGE SCALE GENOMIC DNA]</scope>
    <source>
        <strain evidence="2 3">Foug A</strain>
    </source>
</reference>
<evidence type="ECO:0000313" key="2">
    <source>
        <dbReference type="EMBL" id="KIM55672.1"/>
    </source>
</evidence>
<proteinExistence type="predicted"/>
<name>A0A0C2ZSY9_9AGAM</name>
<gene>
    <name evidence="2" type="ORF">SCLCIDRAFT_290259</name>
</gene>
<organism evidence="2 3">
    <name type="scientific">Scleroderma citrinum Foug A</name>
    <dbReference type="NCBI Taxonomy" id="1036808"/>
    <lineage>
        <taxon>Eukaryota</taxon>
        <taxon>Fungi</taxon>
        <taxon>Dikarya</taxon>
        <taxon>Basidiomycota</taxon>
        <taxon>Agaricomycotina</taxon>
        <taxon>Agaricomycetes</taxon>
        <taxon>Agaricomycetidae</taxon>
        <taxon>Boletales</taxon>
        <taxon>Sclerodermatineae</taxon>
        <taxon>Sclerodermataceae</taxon>
        <taxon>Scleroderma</taxon>
    </lineage>
</organism>
<dbReference type="Proteomes" id="UP000053989">
    <property type="component" value="Unassembled WGS sequence"/>
</dbReference>
<feature type="compositionally biased region" description="Low complexity" evidence="1">
    <location>
        <begin position="10"/>
        <end position="22"/>
    </location>
</feature>
<dbReference type="STRING" id="1036808.A0A0C2ZSY9"/>